<dbReference type="PROSITE" id="PS00211">
    <property type="entry name" value="ABC_TRANSPORTER_1"/>
    <property type="match status" value="1"/>
</dbReference>
<comment type="similarity">
    <text evidence="1">Belongs to the ABC transporter superfamily.</text>
</comment>
<dbReference type="InterPro" id="IPR003439">
    <property type="entry name" value="ABC_transporter-like_ATP-bd"/>
</dbReference>
<dbReference type="Pfam" id="PF00005">
    <property type="entry name" value="ABC_tran"/>
    <property type="match status" value="1"/>
</dbReference>
<dbReference type="SUPFAM" id="SSF52540">
    <property type="entry name" value="P-loop containing nucleoside triphosphate hydrolases"/>
    <property type="match status" value="1"/>
</dbReference>
<protein>
    <submittedName>
        <fullName evidence="6">ABC transporter</fullName>
    </submittedName>
</protein>
<dbReference type="OrthoDB" id="9802264at2"/>
<accession>A0A2T8HWM4</accession>
<sequence>MSPQSNAAIQNGEEPAILLDSINKSFGSVVAIENLSFHVNKGEIVSFLGRTGAGKSTALNLIMGNFGPTKGRVRVMGMDPNKDFKKLRQTISVGFQTDRLLPWRTTVENVELGLLILREPKAQAREKALEWLDRVNLTAAANLYPHELSGGMRQRASLARALAIDPEILLLDECFSQLDHVTSQTLRADVSEVIRKYNKTCLFITHRIDDAIEMADRILVLGAPARLLLEESPTEEDRTDRDKFRILHDKIAAALGVDA</sequence>
<dbReference type="GO" id="GO:0005524">
    <property type="term" value="F:ATP binding"/>
    <property type="evidence" value="ECO:0007669"/>
    <property type="project" value="UniProtKB-KW"/>
</dbReference>
<dbReference type="EMBL" id="QDKM01000002">
    <property type="protein sequence ID" value="PVH29840.1"/>
    <property type="molecule type" value="Genomic_DNA"/>
</dbReference>
<dbReference type="PANTHER" id="PTHR42788:SF13">
    <property type="entry name" value="ALIPHATIC SULFONATES IMPORT ATP-BINDING PROTEIN SSUB"/>
    <property type="match status" value="1"/>
</dbReference>
<evidence type="ECO:0000313" key="7">
    <source>
        <dbReference type="Proteomes" id="UP000245911"/>
    </source>
</evidence>
<evidence type="ECO:0000256" key="3">
    <source>
        <dbReference type="ARBA" id="ARBA00022741"/>
    </source>
</evidence>
<dbReference type="InterPro" id="IPR017871">
    <property type="entry name" value="ABC_transporter-like_CS"/>
</dbReference>
<dbReference type="InterPro" id="IPR027417">
    <property type="entry name" value="P-loop_NTPase"/>
</dbReference>
<dbReference type="Proteomes" id="UP000245911">
    <property type="component" value="Unassembled WGS sequence"/>
</dbReference>
<keyword evidence="2" id="KW-0813">Transport</keyword>
<dbReference type="RefSeq" id="WP_116557729.1">
    <property type="nucleotide sequence ID" value="NZ_QDKM01000002.1"/>
</dbReference>
<dbReference type="AlphaFoldDB" id="A0A2T8HWM4"/>
<dbReference type="PROSITE" id="PS50893">
    <property type="entry name" value="ABC_TRANSPORTER_2"/>
    <property type="match status" value="1"/>
</dbReference>
<comment type="caution">
    <text evidence="6">The sequence shown here is derived from an EMBL/GenBank/DDBJ whole genome shotgun (WGS) entry which is preliminary data.</text>
</comment>
<keyword evidence="3" id="KW-0547">Nucleotide-binding</keyword>
<dbReference type="PANTHER" id="PTHR42788">
    <property type="entry name" value="TAURINE IMPORT ATP-BINDING PROTEIN-RELATED"/>
    <property type="match status" value="1"/>
</dbReference>
<dbReference type="InterPro" id="IPR003593">
    <property type="entry name" value="AAA+_ATPase"/>
</dbReference>
<keyword evidence="7" id="KW-1185">Reference proteome</keyword>
<evidence type="ECO:0000256" key="4">
    <source>
        <dbReference type="ARBA" id="ARBA00022840"/>
    </source>
</evidence>
<dbReference type="SMART" id="SM00382">
    <property type="entry name" value="AAA"/>
    <property type="match status" value="1"/>
</dbReference>
<evidence type="ECO:0000313" key="6">
    <source>
        <dbReference type="EMBL" id="PVH29840.1"/>
    </source>
</evidence>
<feature type="domain" description="ABC transporter" evidence="5">
    <location>
        <begin position="17"/>
        <end position="248"/>
    </location>
</feature>
<evidence type="ECO:0000259" key="5">
    <source>
        <dbReference type="PROSITE" id="PS50893"/>
    </source>
</evidence>
<reference evidence="6 7" key="1">
    <citation type="submission" date="2018-04" db="EMBL/GenBank/DDBJ databases">
        <title>Pararhodobacter oceanense sp. nov., isolated from marine intertidal sediment.</title>
        <authorList>
            <person name="Wang X.-L."/>
            <person name="Du Z.-J."/>
        </authorList>
    </citation>
    <scope>NUCLEOTIDE SEQUENCE [LARGE SCALE GENOMIC DNA]</scope>
    <source>
        <strain evidence="6 7">AM505</strain>
    </source>
</reference>
<dbReference type="InterPro" id="IPR050166">
    <property type="entry name" value="ABC_transporter_ATP-bind"/>
</dbReference>
<evidence type="ECO:0000256" key="1">
    <source>
        <dbReference type="ARBA" id="ARBA00005417"/>
    </source>
</evidence>
<dbReference type="Gene3D" id="3.40.50.300">
    <property type="entry name" value="P-loop containing nucleotide triphosphate hydrolases"/>
    <property type="match status" value="1"/>
</dbReference>
<dbReference type="GO" id="GO:0016887">
    <property type="term" value="F:ATP hydrolysis activity"/>
    <property type="evidence" value="ECO:0007669"/>
    <property type="project" value="InterPro"/>
</dbReference>
<proteinExistence type="inferred from homology"/>
<gene>
    <name evidence="6" type="ORF">DDE20_06995</name>
</gene>
<organism evidence="6 7">
    <name type="scientific">Pararhodobacter oceanensis</name>
    <dbReference type="NCBI Taxonomy" id="2172121"/>
    <lineage>
        <taxon>Bacteria</taxon>
        <taxon>Pseudomonadati</taxon>
        <taxon>Pseudomonadota</taxon>
        <taxon>Alphaproteobacteria</taxon>
        <taxon>Rhodobacterales</taxon>
        <taxon>Paracoccaceae</taxon>
        <taxon>Pararhodobacter</taxon>
    </lineage>
</organism>
<evidence type="ECO:0000256" key="2">
    <source>
        <dbReference type="ARBA" id="ARBA00022448"/>
    </source>
</evidence>
<keyword evidence="4" id="KW-0067">ATP-binding</keyword>
<name>A0A2T8HWM4_9RHOB</name>